<feature type="compositionally biased region" description="Basic and acidic residues" evidence="1">
    <location>
        <begin position="71"/>
        <end position="81"/>
    </location>
</feature>
<dbReference type="AlphaFoldDB" id="A0A0K9PUW9"/>
<feature type="region of interest" description="Disordered" evidence="1">
    <location>
        <begin position="1"/>
        <end position="35"/>
    </location>
</feature>
<proteinExistence type="predicted"/>
<feature type="compositionally biased region" description="Basic residues" evidence="1">
    <location>
        <begin position="82"/>
        <end position="91"/>
    </location>
</feature>
<comment type="caution">
    <text evidence="2">The sequence shown here is derived from an EMBL/GenBank/DDBJ whole genome shotgun (WGS) entry which is preliminary data.</text>
</comment>
<evidence type="ECO:0000313" key="3">
    <source>
        <dbReference type="Proteomes" id="UP000036987"/>
    </source>
</evidence>
<reference evidence="3" key="1">
    <citation type="journal article" date="2016" name="Nature">
        <title>The genome of the seagrass Zostera marina reveals angiosperm adaptation to the sea.</title>
        <authorList>
            <person name="Olsen J.L."/>
            <person name="Rouze P."/>
            <person name="Verhelst B."/>
            <person name="Lin Y.-C."/>
            <person name="Bayer T."/>
            <person name="Collen J."/>
            <person name="Dattolo E."/>
            <person name="De Paoli E."/>
            <person name="Dittami S."/>
            <person name="Maumus F."/>
            <person name="Michel G."/>
            <person name="Kersting A."/>
            <person name="Lauritano C."/>
            <person name="Lohaus R."/>
            <person name="Toepel M."/>
            <person name="Tonon T."/>
            <person name="Vanneste K."/>
            <person name="Amirebrahimi M."/>
            <person name="Brakel J."/>
            <person name="Bostroem C."/>
            <person name="Chovatia M."/>
            <person name="Grimwood J."/>
            <person name="Jenkins J.W."/>
            <person name="Jueterbock A."/>
            <person name="Mraz A."/>
            <person name="Stam W.T."/>
            <person name="Tice H."/>
            <person name="Bornberg-Bauer E."/>
            <person name="Green P.J."/>
            <person name="Pearson G.A."/>
            <person name="Procaccini G."/>
            <person name="Duarte C.M."/>
            <person name="Schmutz J."/>
            <person name="Reusch T.B.H."/>
            <person name="Van de Peer Y."/>
        </authorList>
    </citation>
    <scope>NUCLEOTIDE SEQUENCE [LARGE SCALE GENOMIC DNA]</scope>
    <source>
        <strain evidence="3">cv. Finnish</strain>
    </source>
</reference>
<accession>A0A0K9PUW9</accession>
<feature type="region of interest" description="Disordered" evidence="1">
    <location>
        <begin position="71"/>
        <end position="91"/>
    </location>
</feature>
<name>A0A0K9PUW9_ZOSMR</name>
<dbReference type="EMBL" id="LFYR01000620">
    <property type="protein sequence ID" value="KMZ72833.1"/>
    <property type="molecule type" value="Genomic_DNA"/>
</dbReference>
<dbReference type="PANTHER" id="PTHR37242:SF1">
    <property type="entry name" value="OS09G0569450 PROTEIN"/>
    <property type="match status" value="1"/>
</dbReference>
<sequence>MGQNDTAHPKEASTSRVRSIEEEDPAPVAPPEFDPSRMFGIIKRKALIKDVASAYHAAIFKCCQQLLELQKEQDYTNEKRDRPTKHLKKSR</sequence>
<dbReference type="PANTHER" id="PTHR37242">
    <property type="entry name" value="OS09G0569450 PROTEIN"/>
    <property type="match status" value="1"/>
</dbReference>
<protein>
    <submittedName>
        <fullName evidence="2">Uncharacterized protein</fullName>
    </submittedName>
</protein>
<organism evidence="2 3">
    <name type="scientific">Zostera marina</name>
    <name type="common">Eelgrass</name>
    <dbReference type="NCBI Taxonomy" id="29655"/>
    <lineage>
        <taxon>Eukaryota</taxon>
        <taxon>Viridiplantae</taxon>
        <taxon>Streptophyta</taxon>
        <taxon>Embryophyta</taxon>
        <taxon>Tracheophyta</taxon>
        <taxon>Spermatophyta</taxon>
        <taxon>Magnoliopsida</taxon>
        <taxon>Liliopsida</taxon>
        <taxon>Zosteraceae</taxon>
        <taxon>Zostera</taxon>
    </lineage>
</organism>
<gene>
    <name evidence="2" type="ORF">ZOSMA_15G01730</name>
</gene>
<evidence type="ECO:0000313" key="2">
    <source>
        <dbReference type="EMBL" id="KMZ72833.1"/>
    </source>
</evidence>
<keyword evidence="3" id="KW-1185">Reference proteome</keyword>
<evidence type="ECO:0000256" key="1">
    <source>
        <dbReference type="SAM" id="MobiDB-lite"/>
    </source>
</evidence>
<dbReference type="Proteomes" id="UP000036987">
    <property type="component" value="Unassembled WGS sequence"/>
</dbReference>